<gene>
    <name evidence="1" type="ORF">CFOL_v3_15112</name>
</gene>
<dbReference type="OrthoDB" id="1746429at2759"/>
<evidence type="ECO:0000313" key="1">
    <source>
        <dbReference type="EMBL" id="GAV71622.1"/>
    </source>
</evidence>
<evidence type="ECO:0000313" key="2">
    <source>
        <dbReference type="Proteomes" id="UP000187406"/>
    </source>
</evidence>
<dbReference type="AlphaFoldDB" id="A0A1Q3BUQ2"/>
<comment type="caution">
    <text evidence="1">The sequence shown here is derived from an EMBL/GenBank/DDBJ whole genome shotgun (WGS) entry which is preliminary data.</text>
</comment>
<protein>
    <recommendedName>
        <fullName evidence="3">Exo_endo_phos domain-containing protein</fullName>
    </recommendedName>
</protein>
<name>A0A1Q3BUQ2_CEPFO</name>
<dbReference type="InterPro" id="IPR036691">
    <property type="entry name" value="Endo/exonu/phosph_ase_sf"/>
</dbReference>
<dbReference type="InParanoid" id="A0A1Q3BUQ2"/>
<dbReference type="PANTHER" id="PTHR33710">
    <property type="entry name" value="BNAC02G09200D PROTEIN"/>
    <property type="match status" value="1"/>
</dbReference>
<dbReference type="EMBL" id="BDDD01000929">
    <property type="protein sequence ID" value="GAV71622.1"/>
    <property type="molecule type" value="Genomic_DNA"/>
</dbReference>
<accession>A0A1Q3BUQ2</accession>
<proteinExistence type="predicted"/>
<organism evidence="1 2">
    <name type="scientific">Cephalotus follicularis</name>
    <name type="common">Albany pitcher plant</name>
    <dbReference type="NCBI Taxonomy" id="3775"/>
    <lineage>
        <taxon>Eukaryota</taxon>
        <taxon>Viridiplantae</taxon>
        <taxon>Streptophyta</taxon>
        <taxon>Embryophyta</taxon>
        <taxon>Tracheophyta</taxon>
        <taxon>Spermatophyta</taxon>
        <taxon>Magnoliopsida</taxon>
        <taxon>eudicotyledons</taxon>
        <taxon>Gunneridae</taxon>
        <taxon>Pentapetalae</taxon>
        <taxon>rosids</taxon>
        <taxon>fabids</taxon>
        <taxon>Oxalidales</taxon>
        <taxon>Cephalotaceae</taxon>
        <taxon>Cephalotus</taxon>
    </lineage>
</organism>
<keyword evidence="2" id="KW-1185">Reference proteome</keyword>
<sequence>DFNLSRYPHERIGGRGSISSAMKEFESCIHKCELEDIRQSWRVFTWNNKRLGVDFMAKKLDRVMGNWQCFDSLSHLTSYFPTPGISDHSPAIIQFHNQDSPMGRNFKYLNTWASHLSFLNVVKAAWQAELPGRQGTPLEKIGRKLKLIK</sequence>
<feature type="non-terminal residue" evidence="1">
    <location>
        <position position="1"/>
    </location>
</feature>
<reference evidence="2" key="1">
    <citation type="submission" date="2016-04" db="EMBL/GenBank/DDBJ databases">
        <title>Cephalotus genome sequencing.</title>
        <authorList>
            <person name="Fukushima K."/>
            <person name="Hasebe M."/>
            <person name="Fang X."/>
        </authorList>
    </citation>
    <scope>NUCLEOTIDE SEQUENCE [LARGE SCALE GENOMIC DNA]</scope>
    <source>
        <strain evidence="2">cv. St1</strain>
    </source>
</reference>
<dbReference type="PANTHER" id="PTHR33710:SF71">
    <property type="entry name" value="ENDONUCLEASE_EXONUCLEASE_PHOSPHATASE DOMAIN-CONTAINING PROTEIN"/>
    <property type="match status" value="1"/>
</dbReference>
<evidence type="ECO:0008006" key="3">
    <source>
        <dbReference type="Google" id="ProtNLM"/>
    </source>
</evidence>
<dbReference type="SUPFAM" id="SSF56219">
    <property type="entry name" value="DNase I-like"/>
    <property type="match status" value="1"/>
</dbReference>
<dbReference type="Proteomes" id="UP000187406">
    <property type="component" value="Unassembled WGS sequence"/>
</dbReference>